<accession>A0A1W1XB60</accession>
<dbReference type="STRING" id="1121291.SAMN02745134_01193"/>
<dbReference type="PIRSF" id="PIRSF021383">
    <property type="entry name" value="YunB"/>
    <property type="match status" value="1"/>
</dbReference>
<dbReference type="RefSeq" id="WP_084114656.1">
    <property type="nucleotide sequence ID" value="NZ_FWXH01000003.1"/>
</dbReference>
<dbReference type="AlphaFoldDB" id="A0A1W1XB60"/>
<dbReference type="Proteomes" id="UP000192468">
    <property type="component" value="Unassembled WGS sequence"/>
</dbReference>
<dbReference type="OrthoDB" id="1649278at2"/>
<keyword evidence="1" id="KW-1133">Transmembrane helix</keyword>
<evidence type="ECO:0000313" key="2">
    <source>
        <dbReference type="EMBL" id="SMC21110.1"/>
    </source>
</evidence>
<keyword evidence="1" id="KW-0472">Membrane</keyword>
<evidence type="ECO:0000313" key="3">
    <source>
        <dbReference type="Proteomes" id="UP000192468"/>
    </source>
</evidence>
<proteinExistence type="predicted"/>
<dbReference type="NCBIfam" id="TIGR02832">
    <property type="entry name" value="spo_yunB"/>
    <property type="match status" value="1"/>
</dbReference>
<gene>
    <name evidence="2" type="ORF">SAMN02745134_01193</name>
</gene>
<keyword evidence="3" id="KW-1185">Reference proteome</keyword>
<reference evidence="2 3" key="1">
    <citation type="submission" date="2017-04" db="EMBL/GenBank/DDBJ databases">
        <authorList>
            <person name="Afonso C.L."/>
            <person name="Miller P.J."/>
            <person name="Scott M.A."/>
            <person name="Spackman E."/>
            <person name="Goraichik I."/>
            <person name="Dimitrov K.M."/>
            <person name="Suarez D.L."/>
            <person name="Swayne D.E."/>
        </authorList>
    </citation>
    <scope>NUCLEOTIDE SEQUENCE [LARGE SCALE GENOMIC DNA]</scope>
    <source>
        <strain evidence="2 3">DSM 12555</strain>
    </source>
</reference>
<keyword evidence="1" id="KW-0812">Transmembrane</keyword>
<sequence>MHTSTRVRIILVLSIILIIFNILLYEFDKSVNSTIITIAEAEVKKKTVYIINKSVLNEYNNGFNYDSVVKVEKDSEGNIIMLKANTLEMNKIACEVAVQAQNELEKEGNIDIEIPLVYAFKNNVFSNIGPSVSIKAEPIGSIEAKYSSQFESAGINQTRHKIYININTEVRIILPLSNDTINVNSQIPVAETIIIGKVPSTALDLQIKGAGFKLPANKK</sequence>
<protein>
    <submittedName>
        <fullName evidence="2">Sporulation protein YunB</fullName>
    </submittedName>
</protein>
<organism evidence="2 3">
    <name type="scientific">Clostridium acidisoli DSM 12555</name>
    <dbReference type="NCBI Taxonomy" id="1121291"/>
    <lineage>
        <taxon>Bacteria</taxon>
        <taxon>Bacillati</taxon>
        <taxon>Bacillota</taxon>
        <taxon>Clostridia</taxon>
        <taxon>Eubacteriales</taxon>
        <taxon>Clostridiaceae</taxon>
        <taxon>Clostridium</taxon>
    </lineage>
</organism>
<name>A0A1W1XB60_9CLOT</name>
<evidence type="ECO:0000256" key="1">
    <source>
        <dbReference type="SAM" id="Phobius"/>
    </source>
</evidence>
<dbReference type="Pfam" id="PF09560">
    <property type="entry name" value="Spore_YunB"/>
    <property type="match status" value="1"/>
</dbReference>
<dbReference type="InterPro" id="IPR014197">
    <property type="entry name" value="Sporulation_prot_YunB"/>
</dbReference>
<dbReference type="EMBL" id="FWXH01000003">
    <property type="protein sequence ID" value="SMC21110.1"/>
    <property type="molecule type" value="Genomic_DNA"/>
</dbReference>
<feature type="transmembrane region" description="Helical" evidence="1">
    <location>
        <begin position="7"/>
        <end position="25"/>
    </location>
</feature>